<dbReference type="PROSITE" id="PS51186">
    <property type="entry name" value="GNAT"/>
    <property type="match status" value="1"/>
</dbReference>
<organism evidence="4 5">
    <name type="scientific">Haliangium ochraceum (strain DSM 14365 / JCM 11303 / SMP-2)</name>
    <dbReference type="NCBI Taxonomy" id="502025"/>
    <lineage>
        <taxon>Bacteria</taxon>
        <taxon>Pseudomonadati</taxon>
        <taxon>Myxococcota</taxon>
        <taxon>Polyangia</taxon>
        <taxon>Haliangiales</taxon>
        <taxon>Kofleriaceae</taxon>
        <taxon>Haliangium</taxon>
    </lineage>
</organism>
<dbReference type="PANTHER" id="PTHR43877">
    <property type="entry name" value="AMINOALKYLPHOSPHONATE N-ACETYLTRANSFERASE-RELATED-RELATED"/>
    <property type="match status" value="1"/>
</dbReference>
<keyword evidence="2" id="KW-0012">Acyltransferase</keyword>
<accession>D0LIX0</accession>
<feature type="domain" description="N-acetyltransferase" evidence="3">
    <location>
        <begin position="58"/>
        <end position="209"/>
    </location>
</feature>
<proteinExistence type="predicted"/>
<keyword evidence="5" id="KW-1185">Reference proteome</keyword>
<sequence length="225" mass="25109">MRAGSQRVRTLKADVVHSGRARGRQARYAGFVKPIVRVADRPGDGAAIADIHVASWQHAYRDLLPARYLESLSVHDLAGRWNQRIWAEPLRRPEACNIWVIEDGGEVAGFALLGPCRDQDEEPGFAGEVLMIYVHPRRTGRGLGSTLFAHAFELLAQRGYFWGVVWVLEGNRSARRFYEGMGLEADGTRHWERFAGRSVAVVRYAKALNPIAGLDALCRGPRSYA</sequence>
<dbReference type="Proteomes" id="UP000001880">
    <property type="component" value="Chromosome"/>
</dbReference>
<evidence type="ECO:0000256" key="1">
    <source>
        <dbReference type="ARBA" id="ARBA00022679"/>
    </source>
</evidence>
<dbReference type="InterPro" id="IPR050832">
    <property type="entry name" value="Bact_Acetyltransf"/>
</dbReference>
<evidence type="ECO:0000313" key="4">
    <source>
        <dbReference type="EMBL" id="ACY12999.1"/>
    </source>
</evidence>
<dbReference type="PANTHER" id="PTHR43877:SF1">
    <property type="entry name" value="ACETYLTRANSFERASE"/>
    <property type="match status" value="1"/>
</dbReference>
<dbReference type="CDD" id="cd04301">
    <property type="entry name" value="NAT_SF"/>
    <property type="match status" value="1"/>
</dbReference>
<gene>
    <name evidence="4" type="ordered locus">Hoch_0358</name>
</gene>
<dbReference type="InterPro" id="IPR016181">
    <property type="entry name" value="Acyl_CoA_acyltransferase"/>
</dbReference>
<dbReference type="GO" id="GO:0016747">
    <property type="term" value="F:acyltransferase activity, transferring groups other than amino-acyl groups"/>
    <property type="evidence" value="ECO:0007669"/>
    <property type="project" value="InterPro"/>
</dbReference>
<dbReference type="HOGENOM" id="CLU_013985_18_2_7"/>
<dbReference type="EMBL" id="CP001804">
    <property type="protein sequence ID" value="ACY12999.1"/>
    <property type="molecule type" value="Genomic_DNA"/>
</dbReference>
<dbReference type="SUPFAM" id="SSF55729">
    <property type="entry name" value="Acyl-CoA N-acyltransferases (Nat)"/>
    <property type="match status" value="1"/>
</dbReference>
<evidence type="ECO:0000256" key="2">
    <source>
        <dbReference type="ARBA" id="ARBA00023315"/>
    </source>
</evidence>
<dbReference type="eggNOG" id="COG0456">
    <property type="taxonomic scope" value="Bacteria"/>
</dbReference>
<evidence type="ECO:0000313" key="5">
    <source>
        <dbReference type="Proteomes" id="UP000001880"/>
    </source>
</evidence>
<keyword evidence="1 4" id="KW-0808">Transferase</keyword>
<dbReference type="STRING" id="502025.Hoch_0358"/>
<dbReference type="Gene3D" id="3.40.630.30">
    <property type="match status" value="1"/>
</dbReference>
<reference evidence="4 5" key="1">
    <citation type="journal article" date="2010" name="Stand. Genomic Sci.">
        <title>Complete genome sequence of Haliangium ochraceum type strain (SMP-2).</title>
        <authorList>
            <consortium name="US DOE Joint Genome Institute (JGI-PGF)"/>
            <person name="Ivanova N."/>
            <person name="Daum C."/>
            <person name="Lang E."/>
            <person name="Abt B."/>
            <person name="Kopitz M."/>
            <person name="Saunders E."/>
            <person name="Lapidus A."/>
            <person name="Lucas S."/>
            <person name="Glavina Del Rio T."/>
            <person name="Nolan M."/>
            <person name="Tice H."/>
            <person name="Copeland A."/>
            <person name="Cheng J.F."/>
            <person name="Chen F."/>
            <person name="Bruce D."/>
            <person name="Goodwin L."/>
            <person name="Pitluck S."/>
            <person name="Mavromatis K."/>
            <person name="Pati A."/>
            <person name="Mikhailova N."/>
            <person name="Chen A."/>
            <person name="Palaniappan K."/>
            <person name="Land M."/>
            <person name="Hauser L."/>
            <person name="Chang Y.J."/>
            <person name="Jeffries C.D."/>
            <person name="Detter J.C."/>
            <person name="Brettin T."/>
            <person name="Rohde M."/>
            <person name="Goker M."/>
            <person name="Bristow J."/>
            <person name="Markowitz V."/>
            <person name="Eisen J.A."/>
            <person name="Hugenholtz P."/>
            <person name="Kyrpides N.C."/>
            <person name="Klenk H.P."/>
        </authorList>
    </citation>
    <scope>NUCLEOTIDE SEQUENCE [LARGE SCALE GENOMIC DNA]</scope>
    <source>
        <strain evidence="5">DSM 14365 / CIP 107738 / JCM 11303 / AJ 13395 / SMP-2</strain>
    </source>
</reference>
<dbReference type="Pfam" id="PF00583">
    <property type="entry name" value="Acetyltransf_1"/>
    <property type="match status" value="1"/>
</dbReference>
<name>D0LIX0_HALO1</name>
<dbReference type="AlphaFoldDB" id="D0LIX0"/>
<evidence type="ECO:0000259" key="3">
    <source>
        <dbReference type="PROSITE" id="PS51186"/>
    </source>
</evidence>
<protein>
    <submittedName>
        <fullName evidence="4">GCN5-related N-acetyltransferase</fullName>
    </submittedName>
</protein>
<dbReference type="InterPro" id="IPR000182">
    <property type="entry name" value="GNAT_dom"/>
</dbReference>
<dbReference type="KEGG" id="hoh:Hoch_0358"/>